<dbReference type="AlphaFoldDB" id="A0A2P2Q574"/>
<protein>
    <submittedName>
        <fullName evidence="1">Uncharacterized protein</fullName>
    </submittedName>
</protein>
<name>A0A2P2Q574_RHIMU</name>
<evidence type="ECO:0000313" key="1">
    <source>
        <dbReference type="EMBL" id="MBX62137.1"/>
    </source>
</evidence>
<accession>A0A2P2Q574</accession>
<proteinExistence type="predicted"/>
<sequence length="37" mass="4400">MWCLTLDTTTNSSSSLYFIHWPKTILVKYQPLNNRNI</sequence>
<dbReference type="EMBL" id="GGEC01081653">
    <property type="protein sequence ID" value="MBX62137.1"/>
    <property type="molecule type" value="Transcribed_RNA"/>
</dbReference>
<organism evidence="1">
    <name type="scientific">Rhizophora mucronata</name>
    <name type="common">Asiatic mangrove</name>
    <dbReference type="NCBI Taxonomy" id="61149"/>
    <lineage>
        <taxon>Eukaryota</taxon>
        <taxon>Viridiplantae</taxon>
        <taxon>Streptophyta</taxon>
        <taxon>Embryophyta</taxon>
        <taxon>Tracheophyta</taxon>
        <taxon>Spermatophyta</taxon>
        <taxon>Magnoliopsida</taxon>
        <taxon>eudicotyledons</taxon>
        <taxon>Gunneridae</taxon>
        <taxon>Pentapetalae</taxon>
        <taxon>rosids</taxon>
        <taxon>fabids</taxon>
        <taxon>Malpighiales</taxon>
        <taxon>Rhizophoraceae</taxon>
        <taxon>Rhizophora</taxon>
    </lineage>
</organism>
<reference evidence="1" key="1">
    <citation type="submission" date="2018-02" db="EMBL/GenBank/DDBJ databases">
        <title>Rhizophora mucronata_Transcriptome.</title>
        <authorList>
            <person name="Meera S.P."/>
            <person name="Sreeshan A."/>
            <person name="Augustine A."/>
        </authorList>
    </citation>
    <scope>NUCLEOTIDE SEQUENCE</scope>
    <source>
        <tissue evidence="1">Leaf</tissue>
    </source>
</reference>